<keyword evidence="5" id="KW-1185">Reference proteome</keyword>
<dbReference type="PANTHER" id="PTHR24320:SF236">
    <property type="entry name" value="SHORT-CHAIN DEHYDROGENASE-RELATED"/>
    <property type="match status" value="1"/>
</dbReference>
<organism evidence="4 5">
    <name type="scientific">Hericium alpestre</name>
    <dbReference type="NCBI Taxonomy" id="135208"/>
    <lineage>
        <taxon>Eukaryota</taxon>
        <taxon>Fungi</taxon>
        <taxon>Dikarya</taxon>
        <taxon>Basidiomycota</taxon>
        <taxon>Agaricomycotina</taxon>
        <taxon>Agaricomycetes</taxon>
        <taxon>Russulales</taxon>
        <taxon>Hericiaceae</taxon>
        <taxon>Hericium</taxon>
    </lineage>
</organism>
<dbReference type="SUPFAM" id="SSF51735">
    <property type="entry name" value="NAD(P)-binding Rossmann-fold domains"/>
    <property type="match status" value="1"/>
</dbReference>
<dbReference type="PANTHER" id="PTHR24320">
    <property type="entry name" value="RETINOL DEHYDROGENASE"/>
    <property type="match status" value="1"/>
</dbReference>
<evidence type="ECO:0000256" key="3">
    <source>
        <dbReference type="ARBA" id="ARBA00023002"/>
    </source>
</evidence>
<proteinExistence type="inferred from homology"/>
<dbReference type="InterPro" id="IPR036291">
    <property type="entry name" value="NAD(P)-bd_dom_sf"/>
</dbReference>
<dbReference type="STRING" id="135208.A0A4Z0A4Q2"/>
<sequence>MGNYYSVLWDESFPPKPKWGVHDIPDLTGKIALVTGGSAGIGKETVKVLLNKGAKVYIASRGEQKAREAIQELKTQTGREARFVNLDLGDLKSIKRSAEKFLSQETQLNLLILNGGVMTPPVELLTADGYDMQFGINVLGHYYLTTLLLPVLLATANANPHADVCVTTLTSSAHRLTAQLDFATLRDCEKRRKKGTQSLYSQSKFGNVLFAKELARRYKDQGILSNCVHPGIVKTDLQRHLTRFQHWFLDLLLYDVSYGVLTSLYAATAPEAKGLHGAYFMAWARLGKAHRGTEDPQLARALWTWMEEQVKDL</sequence>
<keyword evidence="3" id="KW-0560">Oxidoreductase</keyword>
<gene>
    <name evidence="4" type="ORF">EWM64_g1994</name>
</gene>
<protein>
    <recommendedName>
        <fullName evidence="6">NAD(P)-binding protein</fullName>
    </recommendedName>
</protein>
<dbReference type="OrthoDB" id="191139at2759"/>
<evidence type="ECO:0008006" key="6">
    <source>
        <dbReference type="Google" id="ProtNLM"/>
    </source>
</evidence>
<evidence type="ECO:0000256" key="1">
    <source>
        <dbReference type="ARBA" id="ARBA00006484"/>
    </source>
</evidence>
<dbReference type="InterPro" id="IPR002347">
    <property type="entry name" value="SDR_fam"/>
</dbReference>
<dbReference type="EMBL" id="SFCI01000151">
    <property type="protein sequence ID" value="TFY82016.1"/>
    <property type="molecule type" value="Genomic_DNA"/>
</dbReference>
<comment type="similarity">
    <text evidence="1">Belongs to the short-chain dehydrogenases/reductases (SDR) family.</text>
</comment>
<dbReference type="Proteomes" id="UP000298061">
    <property type="component" value="Unassembled WGS sequence"/>
</dbReference>
<dbReference type="Pfam" id="PF00106">
    <property type="entry name" value="adh_short"/>
    <property type="match status" value="2"/>
</dbReference>
<evidence type="ECO:0000313" key="5">
    <source>
        <dbReference type="Proteomes" id="UP000298061"/>
    </source>
</evidence>
<comment type="caution">
    <text evidence="4">The sequence shown here is derived from an EMBL/GenBank/DDBJ whole genome shotgun (WGS) entry which is preliminary data.</text>
</comment>
<name>A0A4Z0A4Q2_9AGAM</name>
<dbReference type="Gene3D" id="3.40.50.720">
    <property type="entry name" value="NAD(P)-binding Rossmann-like Domain"/>
    <property type="match status" value="1"/>
</dbReference>
<dbReference type="GO" id="GO:0016491">
    <property type="term" value="F:oxidoreductase activity"/>
    <property type="evidence" value="ECO:0007669"/>
    <property type="project" value="UniProtKB-KW"/>
</dbReference>
<evidence type="ECO:0000313" key="4">
    <source>
        <dbReference type="EMBL" id="TFY82016.1"/>
    </source>
</evidence>
<dbReference type="PRINTS" id="PR00081">
    <property type="entry name" value="GDHRDH"/>
</dbReference>
<reference evidence="4 5" key="1">
    <citation type="submission" date="2019-02" db="EMBL/GenBank/DDBJ databases">
        <title>Genome sequencing of the rare red list fungi Hericium alpestre (H. flagellum).</title>
        <authorList>
            <person name="Buettner E."/>
            <person name="Kellner H."/>
        </authorList>
    </citation>
    <scope>NUCLEOTIDE SEQUENCE [LARGE SCALE GENOMIC DNA]</scope>
    <source>
        <strain evidence="4 5">DSM 108284</strain>
    </source>
</reference>
<keyword evidence="2" id="KW-0521">NADP</keyword>
<dbReference type="AlphaFoldDB" id="A0A4Z0A4Q2"/>
<evidence type="ECO:0000256" key="2">
    <source>
        <dbReference type="ARBA" id="ARBA00022857"/>
    </source>
</evidence>
<accession>A0A4Z0A4Q2</accession>